<dbReference type="SUPFAM" id="SSF55961">
    <property type="entry name" value="Bet v1-like"/>
    <property type="match status" value="1"/>
</dbReference>
<dbReference type="EMBL" id="JAAXOU010000299">
    <property type="protein sequence ID" value="NKY16189.1"/>
    <property type="molecule type" value="Genomic_DNA"/>
</dbReference>
<dbReference type="AlphaFoldDB" id="A0AA44DGI2"/>
<protein>
    <submittedName>
        <fullName evidence="1">SRPBCC family protein</fullName>
    </submittedName>
</protein>
<dbReference type="Pfam" id="PF10604">
    <property type="entry name" value="Polyketide_cyc2"/>
    <property type="match status" value="1"/>
</dbReference>
<dbReference type="RefSeq" id="WP_168440426.1">
    <property type="nucleotide sequence ID" value="NZ_JAAXOU010000299.1"/>
</dbReference>
<accession>A0AA44DGI2</accession>
<dbReference type="Gene3D" id="3.30.530.20">
    <property type="match status" value="1"/>
</dbReference>
<evidence type="ECO:0000313" key="1">
    <source>
        <dbReference type="EMBL" id="NKY16189.1"/>
    </source>
</evidence>
<gene>
    <name evidence="1" type="ORF">HGA06_19260</name>
</gene>
<evidence type="ECO:0000313" key="2">
    <source>
        <dbReference type="Proteomes" id="UP000570003"/>
    </source>
</evidence>
<keyword evidence="2" id="KW-1185">Reference proteome</keyword>
<dbReference type="InterPro" id="IPR019587">
    <property type="entry name" value="Polyketide_cyclase/dehydratase"/>
</dbReference>
<dbReference type="InterPro" id="IPR023393">
    <property type="entry name" value="START-like_dom_sf"/>
</dbReference>
<proteinExistence type="predicted"/>
<comment type="caution">
    <text evidence="1">The sequence shown here is derived from an EMBL/GenBank/DDBJ whole genome shotgun (WGS) entry which is preliminary data.</text>
</comment>
<dbReference type="CDD" id="cd07812">
    <property type="entry name" value="SRPBCC"/>
    <property type="match status" value="1"/>
</dbReference>
<dbReference type="Proteomes" id="UP000570003">
    <property type="component" value="Unassembled WGS sequence"/>
</dbReference>
<organism evidence="1 2">
    <name type="scientific">Streptomyces somaliensis (strain ATCC 33201 / DSM 40738 / JCM 12659 / KCTC 9044 / NCTC 11332 / NRRL B-12077 / IP 733)</name>
    <dbReference type="NCBI Taxonomy" id="1134445"/>
    <lineage>
        <taxon>Bacteria</taxon>
        <taxon>Bacillati</taxon>
        <taxon>Actinomycetota</taxon>
        <taxon>Actinomycetes</taxon>
        <taxon>Kitasatosporales</taxon>
        <taxon>Streptomycetaceae</taxon>
        <taxon>Streptomyces</taxon>
    </lineage>
</organism>
<name>A0AA44DGI2_STRE0</name>
<sequence length="149" mass="16302">MAVRHHLIQSPPSAVWEVLSDPDRYADWVVGTEDTRPLDGTWPEVGAALQYTVAIGPVRLKGSTVVRRLEPPNRLELEAKSGPAGTARIAIEVVPWGAATLVIVDEHPLRGPGARLHNALFEAALQFRHRLMLRRLAEVVEGVRATPAT</sequence>
<reference evidence="1 2" key="1">
    <citation type="submission" date="2020-04" db="EMBL/GenBank/DDBJ databases">
        <title>MicrobeNet Type strains.</title>
        <authorList>
            <person name="Nicholson A.C."/>
        </authorList>
    </citation>
    <scope>NUCLEOTIDE SEQUENCE [LARGE SCALE GENOMIC DNA]</scope>
    <source>
        <strain evidence="1 2">DSM 40738</strain>
    </source>
</reference>